<dbReference type="InterPro" id="IPR036188">
    <property type="entry name" value="FAD/NAD-bd_sf"/>
</dbReference>
<sequence length="1855" mass="208056">MSLFHCLLHVKPIYEEAINGGGFFISPRDFFRLLFGKSAEQHDKDTSLRRWCVIEDEVIDLERLSAMVHPGGEAVLKLAEGRDATMLYRSTHALAKKEVMSLWLKRCSAGKLSNFPELVRKLPKCGLENFTETESPFAIDLQNAARSYFEKRASQTGMSVRQAMKAPMWKWALILLFWSAYAACFVKWLNGSWIALVLLPWLGSLVTFHVAHDASHGALSTRPWVNEFLTFSSFLVGAPHEWYWQHVALHHVWTNIADADPDAKHVRRWVKGKAPVEAMPVVWAIAVPIGLQVLYSYRYISSKLGLVGAEAMGVPPDFTMTSFFSLILQRFILYVLPLWRYGFPGGLLWAAYPVTVFSFLFMLNTQMAHLNDTTAGEASDPVSDDWYKHQLAHSVDWAVRSPFHWFLSGGLNLQSVHHCFPTVDHSHLPALRRVVEDVCMKHSVEIHHFSGYAQGILSHARHLGFGRQLAPGATQGAPVSVPNGGHAEQKAEKGAMGTNSMASNGCDHESSSEVKTSQSAVASQEHQGSKPRLCIVGSGIAGNATAYMLRHDFEVVLCEREERAGGHAHTIAAGSDTQRIDIGFQVFNLSNYPLLSKLFDELGVDTIQSDMSLSIAARGVSGVEDFEWSSKALFPTWADVVNPRCWKRLFEILQFEKAAREALAADTLGDQTLKAWLQAQGFSQQLIEEYIAPVGAAIWSCSMEEVSAFPACFILGFMDNHYLLQRARPKWRTLKNRSEDYVSKLHDVLRSSGGSICHSTEVAKLDLTDKGIQVISSTGQIVCSENPFFDKIVMAVHADDASRILSRSNLKPSDKELCAATIDHFRYASNDVYIHTDPKFMPKEISCWSAWNGLNLPSAPAVVTYWINRLQPGACTQDVFVTLNPPKDSIEKEKILAKYMLSHPLLDAEALKVQRALPKLQGIGNGTIFFCGAWCGNGFHEDGMRSARTACEAMGIDMAQWPAQRRPLGSLSFAAKAFWKWVLYPGMSKMISKGNLRIVFGDGEESCIGDGTGESIEMRIHKESFLWSSLLDPGMALADAYEAGDVEVRPDITNLLYLVLDNKPKGDEKSSPMAWSPLKLVSPLAKRYMAMLHASRENSISGSQKNIQAHYDLSNDMFKLFLSKDMTYSSGFYDEEVFRMKAENPTPEHGGSDFLELSQQKKIDRLLDLLELEKGDQVLEVGCGWGSLAIQAATRFPDLGGWTAITISRQQLELARQRVAAAGVQDRVRIIFCDYRDVAAKFGPEFFSKAVSVEMIEAVGHDYLPGYFGAFDECLKPGGKVAIQAICVPDERYETYRKGTDFIREKIFPGGHLPCLAEIRRACRVGRTSLRECAAPFSLGQSYADTLNEWDRRFETHKSQIVSLIDRSSGEGFNGRFLRRWHYYFKYCETGFRRKHIDVWQLCFKKDPGNADVAAAAKLGSSFDGDALHGSRTGVSSSTMSGTVQGSIAQLKGKVMAVAFAYAQRMLDEGRVPDWLVRIGIRMKLAQKIREEEGSGCVEATQSSKLDFIETLRTMPIAICTTKANEQHYEVPAELYHLWLGPRKKYSGCVYPEDARLHLASSAGEQLPDAEERSLEQYIERAQLEDGMTILDLGCGWGSNTLFLAERLPAALVVGVSNSHGQRGWILQEAEKKGLKNVRVVTCDVSTTSLEVALSVLSEERPSAIGYDRVCSVEMFEHMKNYQRLLSGVSKVLRPGGKLFVHIFEESSRKTLVLETSRMTFGGLVSLQHCFWMKAHTRFAYHFVAKTEADWMARYFFAGGTMPSADLLFYFQDDLTLRRHWHVNGRHYQLTSEAWLQNMDRHASRVRELLRQTYPPGTEEAWFNRWRAFFMACAELFGYRDGNEWIVAHYLFEKP</sequence>
<evidence type="ECO:0000256" key="1">
    <source>
        <dbReference type="ARBA" id="ARBA00010815"/>
    </source>
</evidence>
<feature type="region of interest" description="Disordered" evidence="2">
    <location>
        <begin position="474"/>
        <end position="525"/>
    </location>
</feature>
<dbReference type="CDD" id="cd03506">
    <property type="entry name" value="Delta6-FADS-like"/>
    <property type="match status" value="1"/>
</dbReference>
<feature type="transmembrane region" description="Helical" evidence="3">
    <location>
        <begin position="194"/>
        <end position="212"/>
    </location>
</feature>
<dbReference type="Gene3D" id="1.10.405.20">
    <property type="match status" value="1"/>
</dbReference>
<dbReference type="PANTHER" id="PTHR43832">
    <property type="match status" value="1"/>
</dbReference>
<evidence type="ECO:0000259" key="4">
    <source>
        <dbReference type="Pfam" id="PF00173"/>
    </source>
</evidence>
<gene>
    <name evidence="7" type="ORF">SCF082_LOCUS18961</name>
</gene>
<feature type="transmembrane region" description="Helical" evidence="3">
    <location>
        <begin position="168"/>
        <end position="188"/>
    </location>
</feature>
<dbReference type="InterPro" id="IPR005804">
    <property type="entry name" value="FA_desaturase_dom"/>
</dbReference>
<dbReference type="Pfam" id="PF00173">
    <property type="entry name" value="Cyt-b5"/>
    <property type="match status" value="1"/>
</dbReference>
<dbReference type="Gene3D" id="3.10.120.10">
    <property type="entry name" value="Cytochrome b5-like heme/steroid binding domain"/>
    <property type="match status" value="1"/>
</dbReference>
<organism evidence="7 8">
    <name type="scientific">Durusdinium trenchii</name>
    <dbReference type="NCBI Taxonomy" id="1381693"/>
    <lineage>
        <taxon>Eukaryota</taxon>
        <taxon>Sar</taxon>
        <taxon>Alveolata</taxon>
        <taxon>Dinophyceae</taxon>
        <taxon>Suessiales</taxon>
        <taxon>Symbiodiniaceae</taxon>
        <taxon>Durusdinium</taxon>
    </lineage>
</organism>
<dbReference type="InterPro" id="IPR002937">
    <property type="entry name" value="Amino_oxidase"/>
</dbReference>
<dbReference type="Pfam" id="PF02353">
    <property type="entry name" value="CMAS"/>
    <property type="match status" value="2"/>
</dbReference>
<comment type="caution">
    <text evidence="7">The sequence shown here is derived from an EMBL/GenBank/DDBJ whole genome shotgun (WGS) entry which is preliminary data.</text>
</comment>
<keyword evidence="8" id="KW-1185">Reference proteome</keyword>
<evidence type="ECO:0000256" key="2">
    <source>
        <dbReference type="SAM" id="MobiDB-lite"/>
    </source>
</evidence>
<feature type="domain" description="Amine oxidase" evidence="6">
    <location>
        <begin position="544"/>
        <end position="858"/>
    </location>
</feature>
<feature type="domain" description="Cytochrome b5 heme-binding" evidence="4">
    <location>
        <begin position="40"/>
        <end position="111"/>
    </location>
</feature>
<feature type="transmembrane region" description="Helical" evidence="3">
    <location>
        <begin position="281"/>
        <end position="300"/>
    </location>
</feature>
<dbReference type="SUPFAM" id="SSF51905">
    <property type="entry name" value="FAD/NAD(P)-binding domain"/>
    <property type="match status" value="1"/>
</dbReference>
<evidence type="ECO:0000256" key="3">
    <source>
        <dbReference type="SAM" id="Phobius"/>
    </source>
</evidence>
<evidence type="ECO:0000259" key="5">
    <source>
        <dbReference type="Pfam" id="PF00487"/>
    </source>
</evidence>
<dbReference type="SUPFAM" id="SSF53335">
    <property type="entry name" value="S-adenosyl-L-methionine-dependent methyltransferases"/>
    <property type="match status" value="2"/>
</dbReference>
<dbReference type="Pfam" id="PF01593">
    <property type="entry name" value="Amino_oxidase"/>
    <property type="match status" value="1"/>
</dbReference>
<dbReference type="InterPro" id="IPR001199">
    <property type="entry name" value="Cyt_B5-like_heme/steroid-bd"/>
</dbReference>
<keyword evidence="3" id="KW-0472">Membrane</keyword>
<dbReference type="InterPro" id="IPR029063">
    <property type="entry name" value="SAM-dependent_MTases_sf"/>
</dbReference>
<dbReference type="InterPro" id="IPR036400">
    <property type="entry name" value="Cyt_B5-like_heme/steroid_sf"/>
</dbReference>
<evidence type="ECO:0000313" key="8">
    <source>
        <dbReference type="Proteomes" id="UP001642464"/>
    </source>
</evidence>
<accession>A0ABP0KSH1</accession>
<feature type="domain" description="Fatty acid desaturase" evidence="5">
    <location>
        <begin position="192"/>
        <end position="449"/>
    </location>
</feature>
<dbReference type="Proteomes" id="UP001642464">
    <property type="component" value="Unassembled WGS sequence"/>
</dbReference>
<dbReference type="Gene3D" id="3.40.50.150">
    <property type="entry name" value="Vaccinia Virus protein VP39"/>
    <property type="match status" value="2"/>
</dbReference>
<reference evidence="7 8" key="1">
    <citation type="submission" date="2024-02" db="EMBL/GenBank/DDBJ databases">
        <authorList>
            <person name="Chen Y."/>
            <person name="Shah S."/>
            <person name="Dougan E. K."/>
            <person name="Thang M."/>
            <person name="Chan C."/>
        </authorList>
    </citation>
    <scope>NUCLEOTIDE SEQUENCE [LARGE SCALE GENOMIC DNA]</scope>
</reference>
<dbReference type="EMBL" id="CAXAMM010012836">
    <property type="protein sequence ID" value="CAK9029833.1"/>
    <property type="molecule type" value="Genomic_DNA"/>
</dbReference>
<keyword evidence="3" id="KW-1133">Transmembrane helix</keyword>
<feature type="compositionally biased region" description="Polar residues" evidence="2">
    <location>
        <begin position="513"/>
        <end position="525"/>
    </location>
</feature>
<evidence type="ECO:0008006" key="9">
    <source>
        <dbReference type="Google" id="ProtNLM"/>
    </source>
</evidence>
<dbReference type="SUPFAM" id="SSF55856">
    <property type="entry name" value="Cytochrome b5-like heme/steroid binding domain"/>
    <property type="match status" value="1"/>
</dbReference>
<dbReference type="PANTHER" id="PTHR43832:SF1">
    <property type="entry name" value="S-ADENOSYL-L-METHIONINE-DEPENDENT METHYLTRANSFERASES SUPERFAMILY PROTEIN"/>
    <property type="match status" value="1"/>
</dbReference>
<proteinExistence type="inferred from homology"/>
<keyword evidence="3" id="KW-0812">Transmembrane</keyword>
<protein>
    <recommendedName>
        <fullName evidence="9">Cyclopropane-fatty-acyl-phospholipid synthase</fullName>
    </recommendedName>
</protein>
<comment type="similarity">
    <text evidence="1">Belongs to the CFA/CMAS family.</text>
</comment>
<name>A0ABP0KSH1_9DINO</name>
<dbReference type="Gene3D" id="3.30.70.1990">
    <property type="match status" value="1"/>
</dbReference>
<evidence type="ECO:0000259" key="6">
    <source>
        <dbReference type="Pfam" id="PF01593"/>
    </source>
</evidence>
<feature type="transmembrane region" description="Helical" evidence="3">
    <location>
        <begin position="346"/>
        <end position="363"/>
    </location>
</feature>
<dbReference type="Gene3D" id="3.50.50.60">
    <property type="entry name" value="FAD/NAD(P)-binding domain"/>
    <property type="match status" value="1"/>
</dbReference>
<dbReference type="Pfam" id="PF00487">
    <property type="entry name" value="FA_desaturase"/>
    <property type="match status" value="1"/>
</dbReference>
<dbReference type="CDD" id="cd02440">
    <property type="entry name" value="AdoMet_MTases"/>
    <property type="match status" value="2"/>
</dbReference>
<evidence type="ECO:0000313" key="7">
    <source>
        <dbReference type="EMBL" id="CAK9029833.1"/>
    </source>
</evidence>